<dbReference type="InterPro" id="IPR011990">
    <property type="entry name" value="TPR-like_helical_dom_sf"/>
</dbReference>
<comment type="similarity">
    <text evidence="1">Belongs to the glycosyltransferase 2 family.</text>
</comment>
<evidence type="ECO:0000256" key="1">
    <source>
        <dbReference type="ARBA" id="ARBA00006739"/>
    </source>
</evidence>
<dbReference type="PANTHER" id="PTHR43179:SF12">
    <property type="entry name" value="GALACTOFURANOSYLTRANSFERASE GLFT2"/>
    <property type="match status" value="1"/>
</dbReference>
<keyword evidence="3 5" id="KW-0808">Transferase</keyword>
<feature type="domain" description="Glycosyltransferase 2-like" evidence="4">
    <location>
        <begin position="6"/>
        <end position="125"/>
    </location>
</feature>
<name>A0ABM9D3V8_9BACT</name>
<dbReference type="Gene3D" id="3.90.550.10">
    <property type="entry name" value="Spore Coat Polysaccharide Biosynthesis Protein SpsA, Chain A"/>
    <property type="match status" value="2"/>
</dbReference>
<reference evidence="5 6" key="1">
    <citation type="submission" date="2022-03" db="EMBL/GenBank/DDBJ databases">
        <authorList>
            <person name="Koch H."/>
        </authorList>
    </citation>
    <scope>NUCLEOTIDE SEQUENCE [LARGE SCALE GENOMIC DNA]</scope>
    <source>
        <strain evidence="5 6">G1</strain>
    </source>
</reference>
<dbReference type="Proteomes" id="UP001295463">
    <property type="component" value="Chromosome"/>
</dbReference>
<evidence type="ECO:0000313" key="6">
    <source>
        <dbReference type="Proteomes" id="UP001295463"/>
    </source>
</evidence>
<dbReference type="InterPro" id="IPR029044">
    <property type="entry name" value="Nucleotide-diphossugar_trans"/>
</dbReference>
<dbReference type="EC" id="2.4.1.-" evidence="5"/>
<dbReference type="SUPFAM" id="SSF48452">
    <property type="entry name" value="TPR-like"/>
    <property type="match status" value="1"/>
</dbReference>
<dbReference type="Gene3D" id="1.25.40.10">
    <property type="entry name" value="Tetratricopeptide repeat domain"/>
    <property type="match status" value="1"/>
</dbReference>
<keyword evidence="6" id="KW-1185">Reference proteome</keyword>
<dbReference type="PANTHER" id="PTHR43179">
    <property type="entry name" value="RHAMNOSYLTRANSFERASE WBBL"/>
    <property type="match status" value="1"/>
</dbReference>
<evidence type="ECO:0000256" key="2">
    <source>
        <dbReference type="ARBA" id="ARBA00022676"/>
    </source>
</evidence>
<dbReference type="SUPFAM" id="SSF53448">
    <property type="entry name" value="Nucleotide-diphospho-sugar transferases"/>
    <property type="match status" value="2"/>
</dbReference>
<dbReference type="GO" id="GO:0016757">
    <property type="term" value="F:glycosyltransferase activity"/>
    <property type="evidence" value="ECO:0007669"/>
    <property type="project" value="UniProtKB-KW"/>
</dbReference>
<evidence type="ECO:0000313" key="5">
    <source>
        <dbReference type="EMBL" id="CAH2029928.1"/>
    </source>
</evidence>
<protein>
    <submittedName>
        <fullName evidence="5">Enzyme</fullName>
        <ecNumber evidence="5">2.4.1.-</ecNumber>
    </submittedName>
</protein>
<evidence type="ECO:0000256" key="3">
    <source>
        <dbReference type="ARBA" id="ARBA00022679"/>
    </source>
</evidence>
<dbReference type="InterPro" id="IPR001173">
    <property type="entry name" value="Glyco_trans_2-like"/>
</dbReference>
<feature type="domain" description="Glycosyltransferase 2-like" evidence="4">
    <location>
        <begin position="702"/>
        <end position="829"/>
    </location>
</feature>
<dbReference type="RefSeq" id="WP_305730905.1">
    <property type="nucleotide sequence ID" value="NZ_OW150024.1"/>
</dbReference>
<accession>A0ABM9D3V8</accession>
<evidence type="ECO:0000259" key="4">
    <source>
        <dbReference type="Pfam" id="PF00535"/>
    </source>
</evidence>
<dbReference type="EMBL" id="OW150024">
    <property type="protein sequence ID" value="CAH2029928.1"/>
    <property type="molecule type" value="Genomic_DNA"/>
</dbReference>
<sequence length="996" mass="113653">MNTMLSIIIPTFNRCDILKLCLGHLAKQTLSSECFEVIVCDDGSTDQTRELVTSYRAPYSLAYLRQDNNGPASARNMGIANASGTYVLFLNDDALLDPWALEIHLKEHRRIKNPKAAVLGLFTMHPDYTDTAKPVGYCLDHSDLIFEYCTMQPDTPYSYDKFYTCNISLQRDFIRTTDFFDPAFIRMGAEDIELGYRLAQLGCVIYYRPDCRALHAHHLAPQGLGRMFVFRGKGGVLIFSRHNHLPHHYARMTPADALRFRSSHRRLESLVTQLGEWVHKIEALTYQATVTSMPPILEQEHNFGFMYLWQYSDEKLDTTLTALSSHAAGLYQRLLQSSSRSLEETAMQLYPVLNFIKWYYDTVGIVTSEHLPALMELDRKAGRHGAEAQEGASYLISAIEPADRQTWQAAAIHRIPTVPTWSATTCLLDRIPFPTTCVTAGNLSDRFTYFQRYFQLRIQDGNLITSRYLEIANVAFDTSQGQAPPELLGIGYYCLLRIFEEKPYLEDVSDYIRSLSQTVKGPDPGLVEMLGWLEQFRPLRQQKNRLQELLTAFEHEQADQLLRPLAEQYPGDPELLWEQTTRLIATGSDWKRFLQQREIVFAGTAFEWWWHWTMGASHFRCGDYPAALHPLERSLELRTNSHCINLLAECLYILGDKQGAMRFWRESLRYDPLQMHLYLKMHDCMTGFDRMVQHDLAGENICVLIYCWNKRDVLEATLKGLAASNLGTAAILMLDNNSTDGTGDLMEQATALFPRNSCRVIHLPTNVGAPAARNWLMAQPEARQADYIAYLDDDVDVPPDWLGRLLATLKAFPTAGVVGSRIVDPLHLPTLQYGGVFLDVAEENSLRVTCKHGNEPDYGQLNYIRSCVSVMGCCHLFRNEALYDVGEFDVRFSPSQVDDIEHDIRTVLKGYEVIYNGHNQVVHHQKTGKQSILNRAAKGNVDGNVHKMITKHPADEMRRIKLESEERDRRYLCQKIRELRETGLLDGVKEVPFGII</sequence>
<keyword evidence="2 5" id="KW-0328">Glycosyltransferase</keyword>
<organism evidence="5 6">
    <name type="scientific">Trichlorobacter ammonificans</name>
    <dbReference type="NCBI Taxonomy" id="2916410"/>
    <lineage>
        <taxon>Bacteria</taxon>
        <taxon>Pseudomonadati</taxon>
        <taxon>Thermodesulfobacteriota</taxon>
        <taxon>Desulfuromonadia</taxon>
        <taxon>Geobacterales</taxon>
        <taxon>Geobacteraceae</taxon>
        <taxon>Trichlorobacter</taxon>
    </lineage>
</organism>
<dbReference type="Pfam" id="PF00535">
    <property type="entry name" value="Glycos_transf_2"/>
    <property type="match status" value="2"/>
</dbReference>
<gene>
    <name evidence="5" type="ORF">GEAMG1_0106</name>
</gene>
<proteinExistence type="inferred from homology"/>